<protein>
    <recommendedName>
        <fullName evidence="5">Dolichyl-phosphate-mannose-protein mannosyltransferase</fullName>
    </recommendedName>
</protein>
<evidence type="ECO:0008006" key="5">
    <source>
        <dbReference type="Google" id="ProtNLM"/>
    </source>
</evidence>
<feature type="transmembrane region" description="Helical" evidence="2">
    <location>
        <begin position="229"/>
        <end position="248"/>
    </location>
</feature>
<gene>
    <name evidence="3" type="ORF">FHX40_4844</name>
</gene>
<feature type="compositionally biased region" description="Basic and acidic residues" evidence="1">
    <location>
        <begin position="17"/>
        <end position="26"/>
    </location>
</feature>
<dbReference type="RefSeq" id="WP_142262220.1">
    <property type="nucleotide sequence ID" value="NZ_BMPV01000002.1"/>
</dbReference>
<evidence type="ECO:0000256" key="2">
    <source>
        <dbReference type="SAM" id="Phobius"/>
    </source>
</evidence>
<dbReference type="OrthoDB" id="3458595at2"/>
<feature type="transmembrane region" description="Helical" evidence="2">
    <location>
        <begin position="378"/>
        <end position="401"/>
    </location>
</feature>
<dbReference type="EMBL" id="VFPQ01000002">
    <property type="protein sequence ID" value="TQM72691.1"/>
    <property type="molecule type" value="Genomic_DNA"/>
</dbReference>
<accession>A0A543IQ41</accession>
<feature type="transmembrane region" description="Helical" evidence="2">
    <location>
        <begin position="301"/>
        <end position="320"/>
    </location>
</feature>
<feature type="transmembrane region" description="Helical" evidence="2">
    <location>
        <begin position="326"/>
        <end position="347"/>
    </location>
</feature>
<keyword evidence="2" id="KW-1133">Transmembrane helix</keyword>
<comment type="caution">
    <text evidence="3">The sequence shown here is derived from an EMBL/GenBank/DDBJ whole genome shotgun (WGS) entry which is preliminary data.</text>
</comment>
<proteinExistence type="predicted"/>
<dbReference type="AlphaFoldDB" id="A0A543IQ41"/>
<evidence type="ECO:0000256" key="1">
    <source>
        <dbReference type="SAM" id="MobiDB-lite"/>
    </source>
</evidence>
<feature type="transmembrane region" description="Helical" evidence="2">
    <location>
        <begin position="139"/>
        <end position="158"/>
    </location>
</feature>
<feature type="transmembrane region" description="Helical" evidence="2">
    <location>
        <begin position="194"/>
        <end position="223"/>
    </location>
</feature>
<dbReference type="Proteomes" id="UP000319213">
    <property type="component" value="Unassembled WGS sequence"/>
</dbReference>
<evidence type="ECO:0000313" key="4">
    <source>
        <dbReference type="Proteomes" id="UP000319213"/>
    </source>
</evidence>
<feature type="transmembrane region" description="Helical" evidence="2">
    <location>
        <begin position="164"/>
        <end position="182"/>
    </location>
</feature>
<feature type="transmembrane region" description="Helical" evidence="2">
    <location>
        <begin position="111"/>
        <end position="132"/>
    </location>
</feature>
<feature type="transmembrane region" description="Helical" evidence="2">
    <location>
        <begin position="354"/>
        <end position="372"/>
    </location>
</feature>
<reference evidence="3 4" key="1">
    <citation type="submission" date="2019-06" db="EMBL/GenBank/DDBJ databases">
        <title>Sequencing the genomes of 1000 actinobacteria strains.</title>
        <authorList>
            <person name="Klenk H.-P."/>
        </authorList>
    </citation>
    <scope>NUCLEOTIDE SEQUENCE [LARGE SCALE GENOMIC DNA]</scope>
    <source>
        <strain evidence="3 4">DSM 43186</strain>
    </source>
</reference>
<keyword evidence="4" id="KW-1185">Reference proteome</keyword>
<keyword evidence="2" id="KW-0472">Membrane</keyword>
<sequence length="499" mass="53187">MHVRPEPQAATAPGRAAEAERADRPVRRGPGPARRVAGHPAAPLGVVALLFGALQLVMGLHRLPWGWDEIVYLSQVSALPDADFSAPRARGITWLAAPVAWLTAEPVPVRLWMTALATAGLFLCYLPWLRVLRAPGRSLIVAGAALLLAGLWVVRFYFAAVMPNLYVAYGAVAATGFLLLAARTPRPRGACAGLALSLAAVAAIRPGDALWLAAALGIAWLAVRPWRRPAIAVAVVAGSAAGAAPWVIEAYTRFGGLLARIEGASEIQGRLRPTVGFWYEFKALHGPLLCRPCTVDLKYPILSVWWLAIPFAVAGALWLARRTADLGPHALATGAAAALAAQYLFLVGYAAPRFLIPAYALLALPVAYLLTWTARRSIAWRAAVVAALALFLVVHHLVLVVRANGIAQLRAGELATGRAINALGVRPPCRVGGPGASLPLAYAAGCRYATRRPTPPLRGDDVAYLTRGRGRPTADYAGWRPHRVPVPGRADWVIWLPPR</sequence>
<name>A0A543IQ41_9ACTN</name>
<feature type="transmembrane region" description="Helical" evidence="2">
    <location>
        <begin position="36"/>
        <end position="58"/>
    </location>
</feature>
<evidence type="ECO:0000313" key="3">
    <source>
        <dbReference type="EMBL" id="TQM72691.1"/>
    </source>
</evidence>
<keyword evidence="2" id="KW-0812">Transmembrane</keyword>
<organism evidence="3 4">
    <name type="scientific">Thermopolyspora flexuosa</name>
    <dbReference type="NCBI Taxonomy" id="103836"/>
    <lineage>
        <taxon>Bacteria</taxon>
        <taxon>Bacillati</taxon>
        <taxon>Actinomycetota</taxon>
        <taxon>Actinomycetes</taxon>
        <taxon>Streptosporangiales</taxon>
        <taxon>Streptosporangiaceae</taxon>
        <taxon>Thermopolyspora</taxon>
    </lineage>
</organism>
<feature type="region of interest" description="Disordered" evidence="1">
    <location>
        <begin position="1"/>
        <end position="36"/>
    </location>
</feature>
<feature type="compositionally biased region" description="Low complexity" evidence="1">
    <location>
        <begin position="1"/>
        <end position="16"/>
    </location>
</feature>